<dbReference type="Proteomes" id="UP000198672">
    <property type="component" value="Unassembled WGS sequence"/>
</dbReference>
<gene>
    <name evidence="3" type="ORF">SAMN05421644_10773</name>
</gene>
<dbReference type="Gene3D" id="2.60.60.30">
    <property type="entry name" value="sav2460 like domains"/>
    <property type="match status" value="1"/>
</dbReference>
<dbReference type="InterPro" id="IPR003325">
    <property type="entry name" value="TerD"/>
</dbReference>
<keyword evidence="4" id="KW-1185">Reference proteome</keyword>
<dbReference type="STRING" id="61595.SAMN05421644_10773"/>
<name>A0A1H3CZZ1_ALLWA</name>
<dbReference type="EMBL" id="FNOW01000007">
    <property type="protein sequence ID" value="SDX59783.1"/>
    <property type="molecule type" value="Genomic_DNA"/>
</dbReference>
<protein>
    <submittedName>
        <fullName evidence="3">Stress response protein SCP2</fullName>
    </submittedName>
</protein>
<evidence type="ECO:0000313" key="3">
    <source>
        <dbReference type="EMBL" id="SDX59783.1"/>
    </source>
</evidence>
<feature type="domain" description="TerD" evidence="2">
    <location>
        <begin position="1"/>
        <end position="173"/>
    </location>
</feature>
<reference evidence="4" key="1">
    <citation type="submission" date="2016-10" db="EMBL/GenBank/DDBJ databases">
        <authorList>
            <person name="Varghese N."/>
            <person name="Submissions S."/>
        </authorList>
    </citation>
    <scope>NUCLEOTIDE SEQUENCE [LARGE SCALE GENOMIC DNA]</scope>
    <source>
        <strain evidence="4">DSM 173</strain>
    </source>
</reference>
<dbReference type="PANTHER" id="PTHR32097">
    <property type="entry name" value="CAMP-BINDING PROTEIN 1-RELATED"/>
    <property type="match status" value="1"/>
</dbReference>
<evidence type="ECO:0000313" key="4">
    <source>
        <dbReference type="Proteomes" id="UP000198672"/>
    </source>
</evidence>
<dbReference type="Pfam" id="PF02342">
    <property type="entry name" value="TerD"/>
    <property type="match status" value="1"/>
</dbReference>
<dbReference type="AlphaFoldDB" id="A0A1H3CZZ1"/>
<dbReference type="RefSeq" id="WP_091332425.1">
    <property type="nucleotide sequence ID" value="NZ_FNOW01000007.1"/>
</dbReference>
<dbReference type="PANTHER" id="PTHR32097:SF3">
    <property type="entry name" value="TELLURITE RESISTANCE PROTEIN"/>
    <property type="match status" value="1"/>
</dbReference>
<sequence length="419" mass="46086">MGVELQQGANAPIQKDHVLIGIGWGAGTALEADVSAFLVDASDKVRSDQDFVFYNQPETPCGSLAMEPDFDRDRCAFRAWLDRVPNDVAKIVFTITIGTEADADGRPHCGMMNGLYIRVAQPTGEDLIRFPLTHINQERALMLGDLYRHQGAWKFRAVGQGYNGGLEALAASFGVNIGEPDAESATGQGDVVAIGGRMPPREVWIEKARAMQQALRAFLPQISAAVANGINESNTRMILDRILIDVFGYSMDEVKAEQKIQGRTADYVLAVDGADLIVGESKRAGTPLRDKHVFQATSYGAYSGIGWALLTNLSTWRMYHISTQNIVDASLVFSVDLLPDVSLEDCEKLVLISRFGMENPAALEKCWREVNALTRESLIRAILTDDVVSKLRFVIQRDTGCDFDNEIVQQVLLDVLIHP</sequence>
<keyword evidence="1" id="KW-0778">Tellurium resistance</keyword>
<dbReference type="CDD" id="cd06974">
    <property type="entry name" value="TerD_like"/>
    <property type="match status" value="1"/>
</dbReference>
<organism evidence="3 4">
    <name type="scientific">Allochromatium warmingii</name>
    <name type="common">Chromatium warmingii</name>
    <dbReference type="NCBI Taxonomy" id="61595"/>
    <lineage>
        <taxon>Bacteria</taxon>
        <taxon>Pseudomonadati</taxon>
        <taxon>Pseudomonadota</taxon>
        <taxon>Gammaproteobacteria</taxon>
        <taxon>Chromatiales</taxon>
        <taxon>Chromatiaceae</taxon>
        <taxon>Allochromatium</taxon>
    </lineage>
</organism>
<accession>A0A1H3CZZ1</accession>
<evidence type="ECO:0000259" key="2">
    <source>
        <dbReference type="Pfam" id="PF02342"/>
    </source>
</evidence>
<evidence type="ECO:0000256" key="1">
    <source>
        <dbReference type="ARBA" id="ARBA00022686"/>
    </source>
</evidence>
<dbReference type="GO" id="GO:0046690">
    <property type="term" value="P:response to tellurium ion"/>
    <property type="evidence" value="ECO:0007669"/>
    <property type="project" value="UniProtKB-KW"/>
</dbReference>
<dbReference type="OrthoDB" id="570928at2"/>
<proteinExistence type="predicted"/>
<dbReference type="InterPro" id="IPR051324">
    <property type="entry name" value="Stress/Tellurium_Resist"/>
</dbReference>